<feature type="compositionally biased region" description="Basic and acidic residues" evidence="1">
    <location>
        <begin position="23"/>
        <end position="45"/>
    </location>
</feature>
<keyword evidence="3" id="KW-1185">Reference proteome</keyword>
<dbReference type="Proteomes" id="UP000262621">
    <property type="component" value="Unassembled WGS sequence"/>
</dbReference>
<reference evidence="2 3" key="1">
    <citation type="submission" date="2018-08" db="EMBL/GenBank/DDBJ databases">
        <title>Verrucosispora craniellae sp. nov., isolated from a marine sponge in the South China Sea.</title>
        <authorList>
            <person name="Li L."/>
            <person name="Lin H.W."/>
        </authorList>
    </citation>
    <scope>NUCLEOTIDE SEQUENCE [LARGE SCALE GENOMIC DNA]</scope>
    <source>
        <strain evidence="2 3">LHW63014</strain>
    </source>
</reference>
<dbReference type="RefSeq" id="WP_117228086.1">
    <property type="nucleotide sequence ID" value="NZ_CP061725.1"/>
</dbReference>
<evidence type="ECO:0000313" key="3">
    <source>
        <dbReference type="Proteomes" id="UP000262621"/>
    </source>
</evidence>
<evidence type="ECO:0000313" key="2">
    <source>
        <dbReference type="EMBL" id="RFS46207.1"/>
    </source>
</evidence>
<sequence length="60" mass="6256">MTGPLYLPTEATRHVPTDLFGRPADERPERARGGRGEPGGHDPASRHAGPTVAAAVPGDE</sequence>
<feature type="region of interest" description="Disordered" evidence="1">
    <location>
        <begin position="1"/>
        <end position="60"/>
    </location>
</feature>
<accession>A0A372FZH5</accession>
<dbReference type="EMBL" id="QVFU01000010">
    <property type="protein sequence ID" value="RFS46207.1"/>
    <property type="molecule type" value="Genomic_DNA"/>
</dbReference>
<protein>
    <submittedName>
        <fullName evidence="2">Uncharacterized protein</fullName>
    </submittedName>
</protein>
<name>A0A372FZH5_9ACTN</name>
<gene>
    <name evidence="2" type="ORF">D0Q02_12140</name>
</gene>
<organism evidence="2 3">
    <name type="scientific">Micromonospora craniellae</name>
    <dbReference type="NCBI Taxonomy" id="2294034"/>
    <lineage>
        <taxon>Bacteria</taxon>
        <taxon>Bacillati</taxon>
        <taxon>Actinomycetota</taxon>
        <taxon>Actinomycetes</taxon>
        <taxon>Micromonosporales</taxon>
        <taxon>Micromonosporaceae</taxon>
        <taxon>Micromonospora</taxon>
    </lineage>
</organism>
<comment type="caution">
    <text evidence="2">The sequence shown here is derived from an EMBL/GenBank/DDBJ whole genome shotgun (WGS) entry which is preliminary data.</text>
</comment>
<dbReference type="AlphaFoldDB" id="A0A372FZH5"/>
<proteinExistence type="predicted"/>
<evidence type="ECO:0000256" key="1">
    <source>
        <dbReference type="SAM" id="MobiDB-lite"/>
    </source>
</evidence>